<protein>
    <submittedName>
        <fullName evidence="1">Uncharacterized protein</fullName>
    </submittedName>
</protein>
<proteinExistence type="predicted"/>
<gene>
    <name evidence="1" type="ORF">ANCDUO_24722</name>
</gene>
<reference evidence="1 2" key="1">
    <citation type="submission" date="2013-12" db="EMBL/GenBank/DDBJ databases">
        <title>Draft genome of the parsitic nematode Ancylostoma duodenale.</title>
        <authorList>
            <person name="Mitreva M."/>
        </authorList>
    </citation>
    <scope>NUCLEOTIDE SEQUENCE [LARGE SCALE GENOMIC DNA]</scope>
    <source>
        <strain evidence="1 2">Zhejiang</strain>
    </source>
</reference>
<accession>A0A0C2C6G6</accession>
<name>A0A0C2C6G6_9BILA</name>
<sequence>MEIPGEFFWKIFASRLDSINPVDLAVNQPAANSVSCPLRSLRRSSVSRFHARILHLIRNALQTGSTVKRWWLDFPSQ</sequence>
<organism evidence="1 2">
    <name type="scientific">Ancylostoma duodenale</name>
    <dbReference type="NCBI Taxonomy" id="51022"/>
    <lineage>
        <taxon>Eukaryota</taxon>
        <taxon>Metazoa</taxon>
        <taxon>Ecdysozoa</taxon>
        <taxon>Nematoda</taxon>
        <taxon>Chromadorea</taxon>
        <taxon>Rhabditida</taxon>
        <taxon>Rhabditina</taxon>
        <taxon>Rhabditomorpha</taxon>
        <taxon>Strongyloidea</taxon>
        <taxon>Ancylostomatidae</taxon>
        <taxon>Ancylostomatinae</taxon>
        <taxon>Ancylostoma</taxon>
    </lineage>
</organism>
<evidence type="ECO:0000313" key="1">
    <source>
        <dbReference type="EMBL" id="KIH45242.1"/>
    </source>
</evidence>
<keyword evidence="2" id="KW-1185">Reference proteome</keyword>
<dbReference type="EMBL" id="KN773280">
    <property type="protein sequence ID" value="KIH45242.1"/>
    <property type="molecule type" value="Genomic_DNA"/>
</dbReference>
<dbReference type="Proteomes" id="UP000054047">
    <property type="component" value="Unassembled WGS sequence"/>
</dbReference>
<dbReference type="AlphaFoldDB" id="A0A0C2C6G6"/>
<evidence type="ECO:0000313" key="2">
    <source>
        <dbReference type="Proteomes" id="UP000054047"/>
    </source>
</evidence>